<dbReference type="PATRIC" id="fig|1227482.3.peg.3120"/>
<dbReference type="AlphaFoldDB" id="M0NKD3"/>
<accession>M0NKD3</accession>
<evidence type="ECO:0000313" key="2">
    <source>
        <dbReference type="EMBL" id="EMA57140.1"/>
    </source>
</evidence>
<proteinExistence type="predicted"/>
<keyword evidence="3" id="KW-1185">Reference proteome</keyword>
<comment type="caution">
    <text evidence="2">The sequence shown here is derived from an EMBL/GenBank/DDBJ whole genome shotgun (WGS) entry which is preliminary data.</text>
</comment>
<reference evidence="2 3" key="1">
    <citation type="journal article" date="2014" name="PLoS Genet.">
        <title>Phylogenetically driven sequencing of extremely halophilic archaea reveals strategies for static and dynamic osmo-response.</title>
        <authorList>
            <person name="Becker E.A."/>
            <person name="Seitzer P.M."/>
            <person name="Tritt A."/>
            <person name="Larsen D."/>
            <person name="Krusor M."/>
            <person name="Yao A.I."/>
            <person name="Wu D."/>
            <person name="Madern D."/>
            <person name="Eisen J.A."/>
            <person name="Darling A.E."/>
            <person name="Facciotti M.T."/>
        </authorList>
    </citation>
    <scope>NUCLEOTIDE SEQUENCE [LARGE SCALE GENOMIC DNA]</scope>
    <source>
        <strain evidence="2 3">DSM 21995</strain>
    </source>
</reference>
<evidence type="ECO:0000313" key="3">
    <source>
        <dbReference type="Proteomes" id="UP000011650"/>
    </source>
</evidence>
<gene>
    <name evidence="2" type="ORF">C469_15448</name>
</gene>
<name>M0NKD3_9EURY</name>
<feature type="domain" description="DUF6199" evidence="1">
    <location>
        <begin position="5"/>
        <end position="68"/>
    </location>
</feature>
<dbReference type="RefSeq" id="WP_008008191.1">
    <property type="nucleotide sequence ID" value="NZ_AOJG01000041.1"/>
</dbReference>
<sequence>MSLALALFLLAVGIPHAAWPYQFARFEEQIDSIGSKRSWSDVEPAEWKVTLTRVVGIGMAFLGSIELLVG</sequence>
<protein>
    <recommendedName>
        <fullName evidence="1">DUF6199 domain-containing protein</fullName>
    </recommendedName>
</protein>
<evidence type="ECO:0000259" key="1">
    <source>
        <dbReference type="Pfam" id="PF19701"/>
    </source>
</evidence>
<dbReference type="Pfam" id="PF19701">
    <property type="entry name" value="DUF6199"/>
    <property type="match status" value="1"/>
</dbReference>
<organism evidence="2 3">
    <name type="scientific">Halorubrum lipolyticum DSM 21995</name>
    <dbReference type="NCBI Taxonomy" id="1227482"/>
    <lineage>
        <taxon>Archaea</taxon>
        <taxon>Methanobacteriati</taxon>
        <taxon>Methanobacteriota</taxon>
        <taxon>Stenosarchaea group</taxon>
        <taxon>Halobacteria</taxon>
        <taxon>Halobacteriales</taxon>
        <taxon>Haloferacaceae</taxon>
        <taxon>Halorubrum</taxon>
    </lineage>
</organism>
<dbReference type="Proteomes" id="UP000011650">
    <property type="component" value="Unassembled WGS sequence"/>
</dbReference>
<dbReference type="OrthoDB" id="324287at2157"/>
<dbReference type="EMBL" id="AOJG01000041">
    <property type="protein sequence ID" value="EMA57140.1"/>
    <property type="molecule type" value="Genomic_DNA"/>
</dbReference>
<dbReference type="InterPro" id="IPR045679">
    <property type="entry name" value="DUF6199"/>
</dbReference>